<evidence type="ECO:0000313" key="2">
    <source>
        <dbReference type="Proteomes" id="UP000703893"/>
    </source>
</evidence>
<protein>
    <submittedName>
        <fullName evidence="1">Lipid-A-disaccharide synthase</fullName>
    </submittedName>
</protein>
<proteinExistence type="predicted"/>
<gene>
    <name evidence="1" type="ORF">FJZ00_02310</name>
</gene>
<comment type="caution">
    <text evidence="1">The sequence shown here is derived from an EMBL/GenBank/DDBJ whole genome shotgun (WGS) entry which is preliminary data.</text>
</comment>
<feature type="non-terminal residue" evidence="1">
    <location>
        <position position="48"/>
    </location>
</feature>
<reference evidence="1 2" key="1">
    <citation type="submission" date="2019-03" db="EMBL/GenBank/DDBJ databases">
        <title>Lake Tanganyika Metagenome-Assembled Genomes (MAGs).</title>
        <authorList>
            <person name="Tran P."/>
        </authorList>
    </citation>
    <scope>NUCLEOTIDE SEQUENCE [LARGE SCALE GENOMIC DNA]</scope>
    <source>
        <strain evidence="1">K_DeepCast_65m_m2_236</strain>
    </source>
</reference>
<dbReference type="EMBL" id="VGJX01000085">
    <property type="protein sequence ID" value="MBM3273959.1"/>
    <property type="molecule type" value="Genomic_DNA"/>
</dbReference>
<sequence>MQADIIIISNAPGELAAWVRPVVGDLRKRHPEARITVALVPCPYASGR</sequence>
<accession>A0A937X4B2</accession>
<name>A0A937X4B2_9BACT</name>
<dbReference type="Proteomes" id="UP000703893">
    <property type="component" value="Unassembled WGS sequence"/>
</dbReference>
<evidence type="ECO:0000313" key="1">
    <source>
        <dbReference type="EMBL" id="MBM3273959.1"/>
    </source>
</evidence>
<dbReference type="AlphaFoldDB" id="A0A937X4B2"/>
<organism evidence="1 2">
    <name type="scientific">Candidatus Tanganyikabacteria bacterium</name>
    <dbReference type="NCBI Taxonomy" id="2961651"/>
    <lineage>
        <taxon>Bacteria</taxon>
        <taxon>Bacillati</taxon>
        <taxon>Candidatus Sericytochromatia</taxon>
        <taxon>Candidatus Tanganyikabacteria</taxon>
    </lineage>
</organism>